<dbReference type="EMBL" id="FUWY01000008">
    <property type="protein sequence ID" value="SJZ97725.1"/>
    <property type="molecule type" value="Genomic_DNA"/>
</dbReference>
<accession>A0A1T4Q1N2</accession>
<evidence type="ECO:0000256" key="3">
    <source>
        <dbReference type="ARBA" id="ARBA00022741"/>
    </source>
</evidence>
<evidence type="ECO:0000256" key="1">
    <source>
        <dbReference type="ARBA" id="ARBA00005417"/>
    </source>
</evidence>
<dbReference type="InterPro" id="IPR003439">
    <property type="entry name" value="ABC_transporter-like_ATP-bd"/>
</dbReference>
<keyword evidence="4 6" id="KW-0067">ATP-binding</keyword>
<dbReference type="RefSeq" id="WP_078712657.1">
    <property type="nucleotide sequence ID" value="NZ_FUWY01000008.1"/>
</dbReference>
<dbReference type="SMART" id="SM00382">
    <property type="entry name" value="AAA"/>
    <property type="match status" value="1"/>
</dbReference>
<dbReference type="SUPFAM" id="SSF52540">
    <property type="entry name" value="P-loop containing nucleoside triphosphate hydrolases"/>
    <property type="match status" value="1"/>
</dbReference>
<organism evidence="6 7">
    <name type="scientific">Anaerorhabdus furcosa</name>
    <dbReference type="NCBI Taxonomy" id="118967"/>
    <lineage>
        <taxon>Bacteria</taxon>
        <taxon>Bacillati</taxon>
        <taxon>Bacillota</taxon>
        <taxon>Erysipelotrichia</taxon>
        <taxon>Erysipelotrichales</taxon>
        <taxon>Erysipelotrichaceae</taxon>
        <taxon>Anaerorhabdus</taxon>
    </lineage>
</organism>
<dbReference type="InterPro" id="IPR027417">
    <property type="entry name" value="P-loop_NTPase"/>
</dbReference>
<name>A0A1T4Q1N2_9FIRM</name>
<keyword evidence="2" id="KW-0813">Transport</keyword>
<sequence>MYAIEINQLSKVYKNGVQALDGFDLCVKEGDIFTLLGENGAGKSTLIKILTTYLKSTSGTVKMLGLDLNKEADKIRKQIACVFQQTSIDTFLSLEENMLFQGKLYSIPNDEAIKRMESLITVFGLSSYRNLPVSSYSGGVKRRLDIALNLMSNPKILFLDEPTVGMDVQSRNAMWDMVRKIRSELGTTIFLTTHYLEEAEVLSDSICIMKKGKNIVWGSRQKLTKLLDINYIELCLLNINIKKIEKYLCNKFPKWKLILKDSSIYIQNDKDIMDLLLKVLLQEKIQFESIGYVKPSLEDIFIQVLEEANI</sequence>
<evidence type="ECO:0000313" key="7">
    <source>
        <dbReference type="Proteomes" id="UP000243297"/>
    </source>
</evidence>
<dbReference type="GO" id="GO:0016887">
    <property type="term" value="F:ATP hydrolysis activity"/>
    <property type="evidence" value="ECO:0007669"/>
    <property type="project" value="InterPro"/>
</dbReference>
<comment type="similarity">
    <text evidence="1">Belongs to the ABC transporter superfamily.</text>
</comment>
<protein>
    <submittedName>
        <fullName evidence="6">ABC-2 type transport system ATP-binding protein</fullName>
    </submittedName>
</protein>
<keyword evidence="3" id="KW-0547">Nucleotide-binding</keyword>
<dbReference type="AlphaFoldDB" id="A0A1T4Q1N2"/>
<dbReference type="Proteomes" id="UP000243297">
    <property type="component" value="Unassembled WGS sequence"/>
</dbReference>
<feature type="domain" description="ABC transporter" evidence="5">
    <location>
        <begin position="4"/>
        <end position="236"/>
    </location>
</feature>
<dbReference type="Gene3D" id="3.40.50.300">
    <property type="entry name" value="P-loop containing nucleotide triphosphate hydrolases"/>
    <property type="match status" value="1"/>
</dbReference>
<dbReference type="STRING" id="118967.SAMN02745191_2268"/>
<reference evidence="7" key="1">
    <citation type="submission" date="2017-02" db="EMBL/GenBank/DDBJ databases">
        <authorList>
            <person name="Varghese N."/>
            <person name="Submissions S."/>
        </authorList>
    </citation>
    <scope>NUCLEOTIDE SEQUENCE [LARGE SCALE GENOMIC DNA]</scope>
    <source>
        <strain evidence="7">ATCC 25662</strain>
    </source>
</reference>
<dbReference type="InterPro" id="IPR003593">
    <property type="entry name" value="AAA+_ATPase"/>
</dbReference>
<evidence type="ECO:0000259" key="5">
    <source>
        <dbReference type="PROSITE" id="PS50893"/>
    </source>
</evidence>
<proteinExistence type="inferred from homology"/>
<dbReference type="OrthoDB" id="9801987at2"/>
<keyword evidence="7" id="KW-1185">Reference proteome</keyword>
<dbReference type="PANTHER" id="PTHR42711">
    <property type="entry name" value="ABC TRANSPORTER ATP-BINDING PROTEIN"/>
    <property type="match status" value="1"/>
</dbReference>
<evidence type="ECO:0000313" key="6">
    <source>
        <dbReference type="EMBL" id="SJZ97725.1"/>
    </source>
</evidence>
<evidence type="ECO:0000256" key="2">
    <source>
        <dbReference type="ARBA" id="ARBA00022448"/>
    </source>
</evidence>
<evidence type="ECO:0000256" key="4">
    <source>
        <dbReference type="ARBA" id="ARBA00022840"/>
    </source>
</evidence>
<dbReference type="InterPro" id="IPR050763">
    <property type="entry name" value="ABC_transporter_ATP-binding"/>
</dbReference>
<dbReference type="PANTHER" id="PTHR42711:SF5">
    <property type="entry name" value="ABC TRANSPORTER ATP-BINDING PROTEIN NATA"/>
    <property type="match status" value="1"/>
</dbReference>
<dbReference type="GO" id="GO:0005524">
    <property type="term" value="F:ATP binding"/>
    <property type="evidence" value="ECO:0007669"/>
    <property type="project" value="UniProtKB-KW"/>
</dbReference>
<dbReference type="Pfam" id="PF00005">
    <property type="entry name" value="ABC_tran"/>
    <property type="match status" value="1"/>
</dbReference>
<dbReference type="PROSITE" id="PS50893">
    <property type="entry name" value="ABC_TRANSPORTER_2"/>
    <property type="match status" value="1"/>
</dbReference>
<gene>
    <name evidence="6" type="ORF">SAMN02745191_2268</name>
</gene>